<dbReference type="PATRIC" id="fig|44252.3.peg.2648"/>
<dbReference type="STRING" id="44252.DJ90_2722"/>
<feature type="transmembrane region" description="Helical" evidence="7">
    <location>
        <begin position="314"/>
        <end position="337"/>
    </location>
</feature>
<sequence length="423" mass="44621">MKASIQSEPLWTRSFISLTISTFLLFLNLHMLLSSFSAYVKNELAATDLQVSLVTSVFAASAIVTRFLAAALLKRMSSNSLLFIGLAIAAATTALNSLAGSVGGLLIVRAGYGVGFGIASTILPTLVSQIIPVRRMGEGIGYFGLSTSLAMSVGPMIGLNVMGLFGFGTLTLAGSAAVVIMIPLLLLTRALPPASRGQAAGKVNQEEASGGRKEGEGKITRGFNRKLLFPAFLNVVLAITYSGLLSFIALYGEFVHLSQVGLFFLFNAFTIVIIRPISGRIFDSRGHAAVLLPAAVSVIASMVILSFTTSLGMLILSALLYGLGFGAIQPTLQAWMIRSSSPEQYGAANSMFYNSTDFGVAIGSVILGAIASATDYAVMYRYSAGFMGMFMVIYLLVMAAARSGQARATSKSLNDKLERASEN</sequence>
<dbReference type="InterPro" id="IPR052714">
    <property type="entry name" value="MFS_Exporter"/>
</dbReference>
<keyword evidence="5 7" id="KW-0472">Membrane</keyword>
<evidence type="ECO:0000259" key="8">
    <source>
        <dbReference type="PROSITE" id="PS50850"/>
    </source>
</evidence>
<dbReference type="AlphaFoldDB" id="A0A090ZYI7"/>
<dbReference type="SUPFAM" id="SSF103473">
    <property type="entry name" value="MFS general substrate transporter"/>
    <property type="match status" value="1"/>
</dbReference>
<dbReference type="OrthoDB" id="9814001at2"/>
<dbReference type="InterPro" id="IPR011701">
    <property type="entry name" value="MFS"/>
</dbReference>
<dbReference type="PANTHER" id="PTHR23531">
    <property type="entry name" value="QUINOLENE RESISTANCE PROTEIN NORA"/>
    <property type="match status" value="1"/>
</dbReference>
<evidence type="ECO:0000256" key="3">
    <source>
        <dbReference type="ARBA" id="ARBA00022692"/>
    </source>
</evidence>
<dbReference type="GO" id="GO:0005886">
    <property type="term" value="C:plasma membrane"/>
    <property type="evidence" value="ECO:0007669"/>
    <property type="project" value="UniProtKB-SubCell"/>
</dbReference>
<feature type="transmembrane region" description="Helical" evidence="7">
    <location>
        <begin position="80"/>
        <end position="99"/>
    </location>
</feature>
<accession>A0A090ZYI7</accession>
<gene>
    <name evidence="9" type="ORF">DJ90_2722</name>
</gene>
<comment type="caution">
    <text evidence="9">The sequence shown here is derived from an EMBL/GenBank/DDBJ whole genome shotgun (WGS) entry which is preliminary data.</text>
</comment>
<proteinExistence type="predicted"/>
<comment type="subcellular location">
    <subcellularLocation>
        <location evidence="1">Cell membrane</location>
        <topology evidence="1">Multi-pass membrane protein</topology>
    </subcellularLocation>
</comment>
<dbReference type="InterPro" id="IPR036259">
    <property type="entry name" value="MFS_trans_sf"/>
</dbReference>
<feature type="transmembrane region" description="Helical" evidence="7">
    <location>
        <begin position="164"/>
        <end position="187"/>
    </location>
</feature>
<organism evidence="9 10">
    <name type="scientific">Paenibacillus macerans</name>
    <name type="common">Bacillus macerans</name>
    <dbReference type="NCBI Taxonomy" id="44252"/>
    <lineage>
        <taxon>Bacteria</taxon>
        <taxon>Bacillati</taxon>
        <taxon>Bacillota</taxon>
        <taxon>Bacilli</taxon>
        <taxon>Bacillales</taxon>
        <taxon>Paenibacillaceae</taxon>
        <taxon>Paenibacillus</taxon>
    </lineage>
</organism>
<evidence type="ECO:0000313" key="10">
    <source>
        <dbReference type="Proteomes" id="UP000029278"/>
    </source>
</evidence>
<feature type="transmembrane region" description="Helical" evidence="7">
    <location>
        <begin position="12"/>
        <end position="33"/>
    </location>
</feature>
<feature type="transmembrane region" description="Helical" evidence="7">
    <location>
        <begin position="227"/>
        <end position="251"/>
    </location>
</feature>
<reference evidence="9 10" key="1">
    <citation type="submission" date="2014-04" db="EMBL/GenBank/DDBJ databases">
        <authorList>
            <person name="Bishop-Lilly K.A."/>
            <person name="Broomall S.M."/>
            <person name="Chain P.S."/>
            <person name="Chertkov O."/>
            <person name="Coyne S.R."/>
            <person name="Daligault H.E."/>
            <person name="Davenport K.W."/>
            <person name="Erkkila T."/>
            <person name="Frey K.G."/>
            <person name="Gibbons H.S."/>
            <person name="Gu W."/>
            <person name="Jaissle J."/>
            <person name="Johnson S.L."/>
            <person name="Koroleva G.I."/>
            <person name="Ladner J.T."/>
            <person name="Lo C.-C."/>
            <person name="Minogue T.D."/>
            <person name="Munk C."/>
            <person name="Palacios G.F."/>
            <person name="Redden C.L."/>
            <person name="Rosenzweig C.N."/>
            <person name="Scholz M.B."/>
            <person name="Teshima H."/>
            <person name="Xu Y."/>
        </authorList>
    </citation>
    <scope>NUCLEOTIDE SEQUENCE [LARGE SCALE GENOMIC DNA]</scope>
    <source>
        <strain evidence="9 10">8244</strain>
    </source>
</reference>
<dbReference type="EMBL" id="JMQA01000024">
    <property type="protein sequence ID" value="KFN09146.1"/>
    <property type="molecule type" value="Genomic_DNA"/>
</dbReference>
<evidence type="ECO:0000256" key="7">
    <source>
        <dbReference type="SAM" id="Phobius"/>
    </source>
</evidence>
<keyword evidence="10" id="KW-1185">Reference proteome</keyword>
<feature type="transmembrane region" description="Helical" evidence="7">
    <location>
        <begin position="53"/>
        <end position="73"/>
    </location>
</feature>
<feature type="transmembrane region" description="Helical" evidence="7">
    <location>
        <begin position="358"/>
        <end position="378"/>
    </location>
</feature>
<dbReference type="HOGENOM" id="CLU_001265_10_13_9"/>
<dbReference type="Proteomes" id="UP000029278">
    <property type="component" value="Unassembled WGS sequence"/>
</dbReference>
<name>A0A090ZYI7_PAEMA</name>
<feature type="transmembrane region" description="Helical" evidence="7">
    <location>
        <begin position="139"/>
        <end position="158"/>
    </location>
</feature>
<dbReference type="Gene3D" id="1.20.1250.20">
    <property type="entry name" value="MFS general substrate transporter like domains"/>
    <property type="match status" value="1"/>
</dbReference>
<dbReference type="PROSITE" id="PS50850">
    <property type="entry name" value="MFS"/>
    <property type="match status" value="1"/>
</dbReference>
<dbReference type="PANTHER" id="PTHR23531:SF2">
    <property type="entry name" value="PERMEASE"/>
    <property type="match status" value="1"/>
</dbReference>
<evidence type="ECO:0000256" key="6">
    <source>
        <dbReference type="SAM" id="MobiDB-lite"/>
    </source>
</evidence>
<dbReference type="CDD" id="cd17489">
    <property type="entry name" value="MFS_YfcJ_like"/>
    <property type="match status" value="1"/>
</dbReference>
<keyword evidence="2" id="KW-0813">Transport</keyword>
<protein>
    <submittedName>
        <fullName evidence="9">Sugar (And other) transporter family protein</fullName>
    </submittedName>
</protein>
<keyword evidence="3 7" id="KW-0812">Transmembrane</keyword>
<feature type="domain" description="Major facilitator superfamily (MFS) profile" evidence="8">
    <location>
        <begin position="14"/>
        <end position="402"/>
    </location>
</feature>
<keyword evidence="4 7" id="KW-1133">Transmembrane helix</keyword>
<dbReference type="RefSeq" id="WP_036622578.1">
    <property type="nucleotide sequence ID" value="NZ_BGML01000003.1"/>
</dbReference>
<feature type="region of interest" description="Disordered" evidence="6">
    <location>
        <begin position="198"/>
        <end position="217"/>
    </location>
</feature>
<dbReference type="GO" id="GO:0022857">
    <property type="term" value="F:transmembrane transporter activity"/>
    <property type="evidence" value="ECO:0007669"/>
    <property type="project" value="InterPro"/>
</dbReference>
<evidence type="ECO:0000256" key="5">
    <source>
        <dbReference type="ARBA" id="ARBA00023136"/>
    </source>
</evidence>
<dbReference type="Pfam" id="PF07690">
    <property type="entry name" value="MFS_1"/>
    <property type="match status" value="1"/>
</dbReference>
<feature type="transmembrane region" description="Helical" evidence="7">
    <location>
        <begin position="257"/>
        <end position="277"/>
    </location>
</feature>
<feature type="transmembrane region" description="Helical" evidence="7">
    <location>
        <begin position="105"/>
        <end position="127"/>
    </location>
</feature>
<evidence type="ECO:0000313" key="9">
    <source>
        <dbReference type="EMBL" id="KFN09146.1"/>
    </source>
</evidence>
<feature type="transmembrane region" description="Helical" evidence="7">
    <location>
        <begin position="289"/>
        <end position="308"/>
    </location>
</feature>
<evidence type="ECO:0000256" key="4">
    <source>
        <dbReference type="ARBA" id="ARBA00022989"/>
    </source>
</evidence>
<evidence type="ECO:0000256" key="2">
    <source>
        <dbReference type="ARBA" id="ARBA00022448"/>
    </source>
</evidence>
<evidence type="ECO:0000256" key="1">
    <source>
        <dbReference type="ARBA" id="ARBA00004651"/>
    </source>
</evidence>
<feature type="transmembrane region" description="Helical" evidence="7">
    <location>
        <begin position="384"/>
        <end position="401"/>
    </location>
</feature>
<dbReference type="GeneID" id="77006908"/>
<dbReference type="InterPro" id="IPR020846">
    <property type="entry name" value="MFS_dom"/>
</dbReference>